<dbReference type="GO" id="GO:0003906">
    <property type="term" value="F:DNA-(apurinic or apyrimidinic site) endonuclease activity"/>
    <property type="evidence" value="ECO:0007669"/>
    <property type="project" value="InterPro"/>
</dbReference>
<dbReference type="GO" id="GO:0019104">
    <property type="term" value="F:DNA N-glycosylase activity"/>
    <property type="evidence" value="ECO:0007669"/>
    <property type="project" value="UniProtKB-ARBA"/>
</dbReference>
<name>A0A0F9RDN5_9ZZZZ</name>
<feature type="domain" description="HhH-GPD" evidence="13">
    <location>
        <begin position="45"/>
        <end position="193"/>
    </location>
</feature>
<organism evidence="14">
    <name type="scientific">marine sediment metagenome</name>
    <dbReference type="NCBI Taxonomy" id="412755"/>
    <lineage>
        <taxon>unclassified sequences</taxon>
        <taxon>metagenomes</taxon>
        <taxon>ecological metagenomes</taxon>
    </lineage>
</organism>
<evidence type="ECO:0000256" key="11">
    <source>
        <dbReference type="ARBA" id="ARBA00023239"/>
    </source>
</evidence>
<dbReference type="FunFam" id="1.10.1670.10:FF:000001">
    <property type="entry name" value="Endonuclease III"/>
    <property type="match status" value="1"/>
</dbReference>
<dbReference type="PANTHER" id="PTHR10359:SF18">
    <property type="entry name" value="ENDONUCLEASE III"/>
    <property type="match status" value="1"/>
</dbReference>
<accession>A0A0F9RDN5</accession>
<dbReference type="GO" id="GO:0003677">
    <property type="term" value="F:DNA binding"/>
    <property type="evidence" value="ECO:0007669"/>
    <property type="project" value="UniProtKB-KW"/>
</dbReference>
<evidence type="ECO:0000256" key="8">
    <source>
        <dbReference type="ARBA" id="ARBA00023014"/>
    </source>
</evidence>
<gene>
    <name evidence="14" type="ORF">LCGC14_0660770</name>
</gene>
<dbReference type="SMART" id="SM00525">
    <property type="entry name" value="FES"/>
    <property type="match status" value="1"/>
</dbReference>
<keyword evidence="11" id="KW-0456">Lyase</keyword>
<evidence type="ECO:0000259" key="13">
    <source>
        <dbReference type="SMART" id="SM00478"/>
    </source>
</evidence>
<dbReference type="PROSITE" id="PS01155">
    <property type="entry name" value="ENDONUCLEASE_III_2"/>
    <property type="match status" value="1"/>
</dbReference>
<dbReference type="InterPro" id="IPR023170">
    <property type="entry name" value="HhH_base_excis_C"/>
</dbReference>
<dbReference type="GO" id="GO:0006285">
    <property type="term" value="P:base-excision repair, AP site formation"/>
    <property type="evidence" value="ECO:0007669"/>
    <property type="project" value="TreeGrafter"/>
</dbReference>
<protein>
    <recommendedName>
        <fullName evidence="13">HhH-GPD domain-containing protein</fullName>
    </recommendedName>
</protein>
<dbReference type="AlphaFoldDB" id="A0A0F9RDN5"/>
<evidence type="ECO:0000256" key="4">
    <source>
        <dbReference type="ARBA" id="ARBA00022723"/>
    </source>
</evidence>
<comment type="caution">
    <text evidence="14">The sequence shown here is derived from an EMBL/GenBank/DDBJ whole genome shotgun (WGS) entry which is preliminary data.</text>
</comment>
<dbReference type="InterPro" id="IPR011257">
    <property type="entry name" value="DNA_glycosylase"/>
</dbReference>
<keyword evidence="8" id="KW-0411">Iron-sulfur</keyword>
<proteinExistence type="inferred from homology"/>
<evidence type="ECO:0000256" key="6">
    <source>
        <dbReference type="ARBA" id="ARBA00022801"/>
    </source>
</evidence>
<evidence type="ECO:0000256" key="5">
    <source>
        <dbReference type="ARBA" id="ARBA00022763"/>
    </source>
</evidence>
<dbReference type="Pfam" id="PF00730">
    <property type="entry name" value="HhH-GPD"/>
    <property type="match status" value="1"/>
</dbReference>
<dbReference type="CDD" id="cd00056">
    <property type="entry name" value="ENDO3c"/>
    <property type="match status" value="1"/>
</dbReference>
<dbReference type="NCBIfam" id="TIGR01083">
    <property type="entry name" value="nth"/>
    <property type="match status" value="1"/>
</dbReference>
<dbReference type="HAMAP" id="MF_00942">
    <property type="entry name" value="Nth"/>
    <property type="match status" value="1"/>
</dbReference>
<evidence type="ECO:0000313" key="14">
    <source>
        <dbReference type="EMBL" id="KKN47652.1"/>
    </source>
</evidence>
<keyword evidence="12" id="KW-0326">Glycosidase</keyword>
<evidence type="ECO:0000256" key="12">
    <source>
        <dbReference type="ARBA" id="ARBA00023295"/>
    </source>
</evidence>
<dbReference type="PIRSF" id="PIRSF001435">
    <property type="entry name" value="Nth"/>
    <property type="match status" value="1"/>
</dbReference>
<evidence type="ECO:0000256" key="9">
    <source>
        <dbReference type="ARBA" id="ARBA00023125"/>
    </source>
</evidence>
<evidence type="ECO:0000256" key="2">
    <source>
        <dbReference type="ARBA" id="ARBA00008343"/>
    </source>
</evidence>
<dbReference type="Gene3D" id="1.10.340.30">
    <property type="entry name" value="Hypothetical protein, domain 2"/>
    <property type="match status" value="1"/>
</dbReference>
<dbReference type="FunFam" id="1.10.340.30:FF:000001">
    <property type="entry name" value="Endonuclease III"/>
    <property type="match status" value="1"/>
</dbReference>
<dbReference type="GO" id="GO:0046872">
    <property type="term" value="F:metal ion binding"/>
    <property type="evidence" value="ECO:0007669"/>
    <property type="project" value="UniProtKB-KW"/>
</dbReference>
<sequence>MPTESNSDLTKRTRKIISAFKKLFPDADCSLRHVDPLELLVATVLSAQCTDKQVNVVTQQLFKKYKTVADYAAASQATLEKEIRSTGFFRNKAKNIRASAAMILSDFGGKVPGSMDELLSLPGVARKTANLVLSKGFGIDVGIVVDTHVKRLSGRLRLTRHTDPVKIERDLVKIVPQKEWGLFSHLLIFHGRATCTARNPNCPNCAVNKLCPSAGKV</sequence>
<dbReference type="EMBL" id="LAZR01001263">
    <property type="protein sequence ID" value="KKN47652.1"/>
    <property type="molecule type" value="Genomic_DNA"/>
</dbReference>
<comment type="similarity">
    <text evidence="2">Belongs to the Nth/MutY family.</text>
</comment>
<evidence type="ECO:0000256" key="10">
    <source>
        <dbReference type="ARBA" id="ARBA00023204"/>
    </source>
</evidence>
<keyword evidence="9" id="KW-0238">DNA-binding</keyword>
<keyword evidence="10" id="KW-0234">DNA repair</keyword>
<dbReference type="Gene3D" id="1.10.1670.10">
    <property type="entry name" value="Helix-hairpin-Helix base-excision DNA repair enzymes (C-terminal)"/>
    <property type="match status" value="1"/>
</dbReference>
<dbReference type="InterPro" id="IPR003651">
    <property type="entry name" value="Endonuclease3_FeS-loop_motif"/>
</dbReference>
<keyword evidence="7" id="KW-0408">Iron</keyword>
<evidence type="ECO:0000256" key="7">
    <source>
        <dbReference type="ARBA" id="ARBA00023004"/>
    </source>
</evidence>
<evidence type="ECO:0000256" key="3">
    <source>
        <dbReference type="ARBA" id="ARBA00022485"/>
    </source>
</evidence>
<dbReference type="InterPro" id="IPR005759">
    <property type="entry name" value="Nth"/>
</dbReference>
<dbReference type="GO" id="GO:0016829">
    <property type="term" value="F:lyase activity"/>
    <property type="evidence" value="ECO:0007669"/>
    <property type="project" value="UniProtKB-KW"/>
</dbReference>
<dbReference type="Pfam" id="PF00633">
    <property type="entry name" value="HHH"/>
    <property type="match status" value="1"/>
</dbReference>
<dbReference type="SMART" id="SM00478">
    <property type="entry name" value="ENDO3c"/>
    <property type="match status" value="1"/>
</dbReference>
<keyword evidence="3" id="KW-0004">4Fe-4S</keyword>
<reference evidence="14" key="1">
    <citation type="journal article" date="2015" name="Nature">
        <title>Complex archaea that bridge the gap between prokaryotes and eukaryotes.</title>
        <authorList>
            <person name="Spang A."/>
            <person name="Saw J.H."/>
            <person name="Jorgensen S.L."/>
            <person name="Zaremba-Niedzwiedzka K."/>
            <person name="Martijn J."/>
            <person name="Lind A.E."/>
            <person name="van Eijk R."/>
            <person name="Schleper C."/>
            <person name="Guy L."/>
            <person name="Ettema T.J."/>
        </authorList>
    </citation>
    <scope>NUCLEOTIDE SEQUENCE</scope>
</reference>
<dbReference type="GO" id="GO:0051539">
    <property type="term" value="F:4 iron, 4 sulfur cluster binding"/>
    <property type="evidence" value="ECO:0007669"/>
    <property type="project" value="UniProtKB-KW"/>
</dbReference>
<keyword evidence="4" id="KW-0479">Metal-binding</keyword>
<evidence type="ECO:0000256" key="1">
    <source>
        <dbReference type="ARBA" id="ARBA00001966"/>
    </source>
</evidence>
<dbReference type="InterPro" id="IPR003265">
    <property type="entry name" value="HhH-GPD_domain"/>
</dbReference>
<comment type="cofactor">
    <cofactor evidence="1">
        <name>[4Fe-4S] cluster</name>
        <dbReference type="ChEBI" id="CHEBI:49883"/>
    </cofactor>
</comment>
<dbReference type="SUPFAM" id="SSF48150">
    <property type="entry name" value="DNA-glycosylase"/>
    <property type="match status" value="1"/>
</dbReference>
<dbReference type="PANTHER" id="PTHR10359">
    <property type="entry name" value="A/G-SPECIFIC ADENINE GLYCOSYLASE/ENDONUCLEASE III"/>
    <property type="match status" value="1"/>
</dbReference>
<keyword evidence="6" id="KW-0378">Hydrolase</keyword>
<dbReference type="InterPro" id="IPR004036">
    <property type="entry name" value="Endonuclease-III-like_CS2"/>
</dbReference>
<keyword evidence="5" id="KW-0227">DNA damage</keyword>
<dbReference type="InterPro" id="IPR000445">
    <property type="entry name" value="HhH_motif"/>
</dbReference>